<feature type="transmembrane region" description="Helical" evidence="9">
    <location>
        <begin position="78"/>
        <end position="107"/>
    </location>
</feature>
<dbReference type="OrthoDB" id="5241729at2"/>
<name>A0A6H9Z0C9_9ACTN</name>
<keyword evidence="12" id="KW-1185">Reference proteome</keyword>
<keyword evidence="9" id="KW-0472">Membrane</keyword>
<dbReference type="SUPFAM" id="SSF55874">
    <property type="entry name" value="ATPase domain of HSP90 chaperone/DNA topoisomerase II/histidine kinase"/>
    <property type="match status" value="1"/>
</dbReference>
<evidence type="ECO:0000256" key="8">
    <source>
        <dbReference type="ARBA" id="ARBA00023012"/>
    </source>
</evidence>
<feature type="domain" description="Histidine kinase/HSP90-like ATPase" evidence="10">
    <location>
        <begin position="291"/>
        <end position="381"/>
    </location>
</feature>
<dbReference type="CDD" id="cd16917">
    <property type="entry name" value="HATPase_UhpB-NarQ-NarX-like"/>
    <property type="match status" value="1"/>
</dbReference>
<evidence type="ECO:0000256" key="1">
    <source>
        <dbReference type="ARBA" id="ARBA00000085"/>
    </source>
</evidence>
<dbReference type="PANTHER" id="PTHR24421:SF10">
    <property type="entry name" value="NITRATE_NITRITE SENSOR PROTEIN NARQ"/>
    <property type="match status" value="1"/>
</dbReference>
<dbReference type="Gene3D" id="3.30.565.10">
    <property type="entry name" value="Histidine kinase-like ATPase, C-terminal domain"/>
    <property type="match status" value="1"/>
</dbReference>
<dbReference type="Pfam" id="PF07730">
    <property type="entry name" value="HisKA_3"/>
    <property type="match status" value="1"/>
</dbReference>
<keyword evidence="3" id="KW-0597">Phosphoprotein</keyword>
<comment type="catalytic activity">
    <reaction evidence="1">
        <text>ATP + protein L-histidine = ADP + protein N-phospho-L-histidine.</text>
        <dbReference type="EC" id="2.7.13.3"/>
    </reaction>
</comment>
<evidence type="ECO:0000259" key="10">
    <source>
        <dbReference type="SMART" id="SM00387"/>
    </source>
</evidence>
<dbReference type="AlphaFoldDB" id="A0A6H9Z0C9"/>
<dbReference type="RefSeq" id="WP_151559825.1">
    <property type="nucleotide sequence ID" value="NZ_WBMT01000004.1"/>
</dbReference>
<dbReference type="EC" id="2.7.13.3" evidence="2"/>
<evidence type="ECO:0000313" key="12">
    <source>
        <dbReference type="Proteomes" id="UP000468735"/>
    </source>
</evidence>
<sequence length="381" mass="40514">MRGRWAASLRGSAYLLSALPSAVLVLPLSGLASWHRRRAGRLLGVPAPAVRQGEGSWWRRLKTDPATRREALWPLVHLAIALPVGLLTLVCLGNIPVALTLMTLWWAIPGHTPPNLLGDIPVDGWDVALTVAPAQVLGLTAFALWFVPPMARAHARACLAMLSPTSAERLAERVEVLTRTREEAVGAHGAELRRIERDLHDGVQARLVAVTMRLGLARESLADGPDGAAELVGEAHDGVEEAMAELRGVIRTIYPPILADRGLSGAMSALAARSAVPVDLRVGDLGPLPAAVETVAYFVVTEALTNTAKHGRATRAEVCLDRSGDQLNVEIRDDGIGGADEQRGTGIAGLRRRVLALDGTVQLTSPVGGPTTIRVELPCRS</sequence>
<comment type="caution">
    <text evidence="11">The sequence shown here is derived from an EMBL/GenBank/DDBJ whole genome shotgun (WGS) entry which is preliminary data.</text>
</comment>
<dbReference type="Proteomes" id="UP000468735">
    <property type="component" value="Unassembled WGS sequence"/>
</dbReference>
<reference evidence="11 12" key="1">
    <citation type="submission" date="2019-09" db="EMBL/GenBank/DDBJ databases">
        <title>Actinomadura physcomitrii sp. nov., a novel actinomycete isolated from moss [Physcomitrium sphaericum (Ludw) Fuernr].</title>
        <authorList>
            <person name="Zhuang X."/>
            <person name="Liu C."/>
        </authorList>
    </citation>
    <scope>NUCLEOTIDE SEQUENCE [LARGE SCALE GENOMIC DNA]</scope>
    <source>
        <strain evidence="11 12">HMC1</strain>
    </source>
</reference>
<organism evidence="11 12">
    <name type="scientific">Actinomadura rudentiformis</name>
    <dbReference type="NCBI Taxonomy" id="359158"/>
    <lineage>
        <taxon>Bacteria</taxon>
        <taxon>Bacillati</taxon>
        <taxon>Actinomycetota</taxon>
        <taxon>Actinomycetes</taxon>
        <taxon>Streptosporangiales</taxon>
        <taxon>Thermomonosporaceae</taxon>
        <taxon>Actinomadura</taxon>
    </lineage>
</organism>
<keyword evidence="4" id="KW-0808">Transferase</keyword>
<dbReference type="Pfam" id="PF13796">
    <property type="entry name" value="Sensor"/>
    <property type="match status" value="1"/>
</dbReference>
<dbReference type="InterPro" id="IPR050482">
    <property type="entry name" value="Sensor_HK_TwoCompSys"/>
</dbReference>
<dbReference type="GO" id="GO:0046983">
    <property type="term" value="F:protein dimerization activity"/>
    <property type="evidence" value="ECO:0007669"/>
    <property type="project" value="InterPro"/>
</dbReference>
<evidence type="ECO:0000256" key="4">
    <source>
        <dbReference type="ARBA" id="ARBA00022679"/>
    </source>
</evidence>
<keyword evidence="6 11" id="KW-0418">Kinase</keyword>
<keyword evidence="9" id="KW-1133">Transmembrane helix</keyword>
<dbReference type="PANTHER" id="PTHR24421">
    <property type="entry name" value="NITRATE/NITRITE SENSOR PROTEIN NARX-RELATED"/>
    <property type="match status" value="1"/>
</dbReference>
<keyword evidence="5" id="KW-0547">Nucleotide-binding</keyword>
<dbReference type="InterPro" id="IPR036890">
    <property type="entry name" value="HATPase_C_sf"/>
</dbReference>
<keyword evidence="9" id="KW-0812">Transmembrane</keyword>
<dbReference type="InterPro" id="IPR011712">
    <property type="entry name" value="Sig_transdc_His_kin_sub3_dim/P"/>
</dbReference>
<proteinExistence type="predicted"/>
<evidence type="ECO:0000256" key="3">
    <source>
        <dbReference type="ARBA" id="ARBA00022553"/>
    </source>
</evidence>
<dbReference type="GO" id="GO:0005524">
    <property type="term" value="F:ATP binding"/>
    <property type="evidence" value="ECO:0007669"/>
    <property type="project" value="UniProtKB-KW"/>
</dbReference>
<dbReference type="Gene3D" id="1.20.5.1930">
    <property type="match status" value="1"/>
</dbReference>
<feature type="transmembrane region" description="Helical" evidence="9">
    <location>
        <begin position="12"/>
        <end position="34"/>
    </location>
</feature>
<evidence type="ECO:0000313" key="11">
    <source>
        <dbReference type="EMBL" id="KAB2350165.1"/>
    </source>
</evidence>
<accession>A0A6H9Z0C9</accession>
<evidence type="ECO:0000256" key="9">
    <source>
        <dbReference type="SAM" id="Phobius"/>
    </source>
</evidence>
<evidence type="ECO:0000256" key="2">
    <source>
        <dbReference type="ARBA" id="ARBA00012438"/>
    </source>
</evidence>
<dbReference type="GO" id="GO:0000155">
    <property type="term" value="F:phosphorelay sensor kinase activity"/>
    <property type="evidence" value="ECO:0007669"/>
    <property type="project" value="InterPro"/>
</dbReference>
<dbReference type="Pfam" id="PF02518">
    <property type="entry name" value="HATPase_c"/>
    <property type="match status" value="1"/>
</dbReference>
<keyword evidence="8" id="KW-0902">Two-component regulatory system</keyword>
<evidence type="ECO:0000256" key="6">
    <source>
        <dbReference type="ARBA" id="ARBA00022777"/>
    </source>
</evidence>
<dbReference type="GO" id="GO:0016020">
    <property type="term" value="C:membrane"/>
    <property type="evidence" value="ECO:0007669"/>
    <property type="project" value="InterPro"/>
</dbReference>
<evidence type="ECO:0000256" key="7">
    <source>
        <dbReference type="ARBA" id="ARBA00022840"/>
    </source>
</evidence>
<protein>
    <recommendedName>
        <fullName evidence="2">histidine kinase</fullName>
        <ecNumber evidence="2">2.7.13.3</ecNumber>
    </recommendedName>
</protein>
<evidence type="ECO:0000256" key="5">
    <source>
        <dbReference type="ARBA" id="ARBA00022741"/>
    </source>
</evidence>
<feature type="transmembrane region" description="Helical" evidence="9">
    <location>
        <begin position="127"/>
        <end position="147"/>
    </location>
</feature>
<dbReference type="EMBL" id="WBMT01000004">
    <property type="protein sequence ID" value="KAB2350165.1"/>
    <property type="molecule type" value="Genomic_DNA"/>
</dbReference>
<dbReference type="InterPro" id="IPR003594">
    <property type="entry name" value="HATPase_dom"/>
</dbReference>
<dbReference type="InterPro" id="IPR025828">
    <property type="entry name" value="Put_sensor_dom"/>
</dbReference>
<keyword evidence="7" id="KW-0067">ATP-binding</keyword>
<gene>
    <name evidence="11" type="ORF">F8566_10235</name>
</gene>
<dbReference type="SMART" id="SM00387">
    <property type="entry name" value="HATPase_c"/>
    <property type="match status" value="1"/>
</dbReference>